<dbReference type="PANTHER" id="PTHR37038">
    <property type="entry name" value="TRANSCRIPTIONAL REGULATOR-RELATED"/>
    <property type="match status" value="1"/>
</dbReference>
<dbReference type="InterPro" id="IPR001387">
    <property type="entry name" value="Cro/C1-type_HTH"/>
</dbReference>
<dbReference type="EMBL" id="QOCU01000007">
    <property type="protein sequence ID" value="RHW50325.1"/>
    <property type="molecule type" value="Genomic_DNA"/>
</dbReference>
<comment type="caution">
    <text evidence="2">The sequence shown here is derived from an EMBL/GenBank/DDBJ whole genome shotgun (WGS) entry which is preliminary data.</text>
</comment>
<dbReference type="InterPro" id="IPR010057">
    <property type="entry name" value="Transcription_activator_Rgg_C"/>
</dbReference>
<gene>
    <name evidence="2" type="ORF">DS834_06660</name>
</gene>
<dbReference type="SUPFAM" id="SSF47413">
    <property type="entry name" value="lambda repressor-like DNA-binding domains"/>
    <property type="match status" value="1"/>
</dbReference>
<reference evidence="2 3" key="1">
    <citation type="submission" date="2018-07" db="EMBL/GenBank/DDBJ databases">
        <title>Genome sequences of six Lactobacillus spp. isolated from bumble bee guts.</title>
        <authorList>
            <person name="Motta E.V.S."/>
            <person name="Moran N.A."/>
        </authorList>
    </citation>
    <scope>NUCLEOTIDE SEQUENCE [LARGE SCALE GENOMIC DNA]</scope>
    <source>
        <strain evidence="2 3">BI-4G</strain>
    </source>
</reference>
<evidence type="ECO:0000313" key="2">
    <source>
        <dbReference type="EMBL" id="RHW50325.1"/>
    </source>
</evidence>
<dbReference type="InterPro" id="IPR010982">
    <property type="entry name" value="Lambda_DNA-bd_dom_sf"/>
</dbReference>
<proteinExistence type="predicted"/>
<dbReference type="InterPro" id="IPR053163">
    <property type="entry name" value="HTH-type_regulator_Rgg"/>
</dbReference>
<dbReference type="Gene3D" id="1.25.40.400">
    <property type="match status" value="1"/>
</dbReference>
<name>A0ABX9LUT4_9LACO</name>
<organism evidence="2 3">
    <name type="scientific">Lactobacillus bombicola</name>
    <dbReference type="NCBI Taxonomy" id="1505723"/>
    <lineage>
        <taxon>Bacteria</taxon>
        <taxon>Bacillati</taxon>
        <taxon>Bacillota</taxon>
        <taxon>Bacilli</taxon>
        <taxon>Lactobacillales</taxon>
        <taxon>Lactobacillaceae</taxon>
        <taxon>Lactobacillus</taxon>
    </lineage>
</organism>
<evidence type="ECO:0000313" key="3">
    <source>
        <dbReference type="Proteomes" id="UP000283380"/>
    </source>
</evidence>
<protein>
    <recommendedName>
        <fullName evidence="1">HTH-type transcriptional regulator Rgg C-terminal domain-containing protein</fullName>
    </recommendedName>
</protein>
<dbReference type="NCBIfam" id="TIGR01716">
    <property type="entry name" value="RGG_Cterm"/>
    <property type="match status" value="1"/>
</dbReference>
<dbReference type="Gene3D" id="1.10.260.40">
    <property type="entry name" value="lambda repressor-like DNA-binding domains"/>
    <property type="match status" value="1"/>
</dbReference>
<sequence>MKDLSTKKMTIGKLLKKHRISQGKTQQEWVHNIISRSFYGKVEREVHQINVEDLLNLLHYNNISVFHFFSELNDQDNILNQKENIIRKMIIDAYYKNSTSALSKIKEKIENIELPNKNELLIIIKVFTVLINKKYSYITENDKKVIMNTFFNENFFEKDNLKIYCNFMRFYSFENNLFMTKRIINRLDNTQDIQQQIIILSITINMLGFCIEKNHYQEADFFIKAADKIITDPKTFFYKSVITLFKNIIYYRSNPQTCYLDNCKLIIKLFKINGMSEYSNELNAFLTSYIGK</sequence>
<dbReference type="PANTHER" id="PTHR37038:SF12">
    <property type="entry name" value="TRANSCRIPTIONAL REGULATOR"/>
    <property type="match status" value="1"/>
</dbReference>
<dbReference type="Proteomes" id="UP000283380">
    <property type="component" value="Unassembled WGS sequence"/>
</dbReference>
<keyword evidence="3" id="KW-1185">Reference proteome</keyword>
<dbReference type="Pfam" id="PF21259">
    <property type="entry name" value="Rgg_C"/>
    <property type="match status" value="1"/>
</dbReference>
<accession>A0ABX9LUT4</accession>
<feature type="domain" description="HTH-type transcriptional regulator Rgg C-terminal" evidence="1">
    <location>
        <begin position="116"/>
        <end position="274"/>
    </location>
</feature>
<dbReference type="CDD" id="cd00093">
    <property type="entry name" value="HTH_XRE"/>
    <property type="match status" value="1"/>
</dbReference>
<evidence type="ECO:0000259" key="1">
    <source>
        <dbReference type="Pfam" id="PF21259"/>
    </source>
</evidence>